<evidence type="ECO:0000313" key="1">
    <source>
        <dbReference type="EMBL" id="CAJ1957865.1"/>
    </source>
</evidence>
<comment type="caution">
    <text evidence="1">The sequence shown here is derived from an EMBL/GenBank/DDBJ whole genome shotgun (WGS) entry which is preliminary data.</text>
</comment>
<dbReference type="InterPro" id="IPR054220">
    <property type="entry name" value="DUF6940"/>
</dbReference>
<dbReference type="EMBL" id="CAKOGP040001958">
    <property type="protein sequence ID" value="CAJ1957865.1"/>
    <property type="molecule type" value="Genomic_DNA"/>
</dbReference>
<organism evidence="1 2">
    <name type="scientific">Cylindrotheca closterium</name>
    <dbReference type="NCBI Taxonomy" id="2856"/>
    <lineage>
        <taxon>Eukaryota</taxon>
        <taxon>Sar</taxon>
        <taxon>Stramenopiles</taxon>
        <taxon>Ochrophyta</taxon>
        <taxon>Bacillariophyta</taxon>
        <taxon>Bacillariophyceae</taxon>
        <taxon>Bacillariophycidae</taxon>
        <taxon>Bacillariales</taxon>
        <taxon>Bacillariaceae</taxon>
        <taxon>Cylindrotheca</taxon>
    </lineage>
</organism>
<protein>
    <submittedName>
        <fullName evidence="1">Uncharacterized protein</fullName>
    </submittedName>
</protein>
<dbReference type="Pfam" id="PF22086">
    <property type="entry name" value="DUF6940"/>
    <property type="match status" value="1"/>
</dbReference>
<reference evidence="1" key="1">
    <citation type="submission" date="2023-08" db="EMBL/GenBank/DDBJ databases">
        <authorList>
            <person name="Audoor S."/>
            <person name="Bilcke G."/>
        </authorList>
    </citation>
    <scope>NUCLEOTIDE SEQUENCE</scope>
</reference>
<dbReference type="AlphaFoldDB" id="A0AAD2JK22"/>
<proteinExistence type="predicted"/>
<gene>
    <name evidence="1" type="ORF">CYCCA115_LOCUS16914</name>
</gene>
<dbReference type="Proteomes" id="UP001295423">
    <property type="component" value="Unassembled WGS sequence"/>
</dbReference>
<accession>A0AAD2JK22</accession>
<evidence type="ECO:0000313" key="2">
    <source>
        <dbReference type="Proteomes" id="UP001295423"/>
    </source>
</evidence>
<sequence length="207" mass="23323">MGQHLVTPPGMACDPPHVEYRLDSNISSSSNGVLRYAAYHKVMQNDQSDPSMACSFPAFRFETKGTTEGNINSVHFEFALVNDNSLYNFASVADPYTFADQLVRCPEDPHTCVFTNLGGDAKLVSPKNEGNGDKDRYGHIAAFLRKAPTEQIQSVWKTVAETYRDQLRAQSPQPVWFSAAGGGVAWLHFRFDRRPKYYHYTPFKQTF</sequence>
<keyword evidence="2" id="KW-1185">Reference proteome</keyword>
<name>A0AAD2JK22_9STRA</name>